<keyword evidence="2" id="KW-0238">DNA-binding</keyword>
<organism evidence="5 6">
    <name type="scientific">Dictyobacter alpinus</name>
    <dbReference type="NCBI Taxonomy" id="2014873"/>
    <lineage>
        <taxon>Bacteria</taxon>
        <taxon>Bacillati</taxon>
        <taxon>Chloroflexota</taxon>
        <taxon>Ktedonobacteria</taxon>
        <taxon>Ktedonobacterales</taxon>
        <taxon>Dictyobacteraceae</taxon>
        <taxon>Dictyobacter</taxon>
    </lineage>
</organism>
<dbReference type="PANTHER" id="PTHR46796">
    <property type="entry name" value="HTH-TYPE TRANSCRIPTIONAL ACTIVATOR RHAS-RELATED"/>
    <property type="match status" value="1"/>
</dbReference>
<dbReference type="Proteomes" id="UP000287171">
    <property type="component" value="Unassembled WGS sequence"/>
</dbReference>
<dbReference type="AlphaFoldDB" id="A0A402B3D3"/>
<dbReference type="RefSeq" id="WP_126626404.1">
    <property type="nucleotide sequence ID" value="NZ_BIFT01000001.1"/>
</dbReference>
<dbReference type="InterPro" id="IPR009057">
    <property type="entry name" value="Homeodomain-like_sf"/>
</dbReference>
<dbReference type="SUPFAM" id="SSF46689">
    <property type="entry name" value="Homeodomain-like"/>
    <property type="match status" value="1"/>
</dbReference>
<name>A0A402B3D3_9CHLR</name>
<protein>
    <recommendedName>
        <fullName evidence="4">HTH araC/xylS-type domain-containing protein</fullName>
    </recommendedName>
</protein>
<sequence length="220" mass="25262">MNISTSSQRMHIHQAKNYPFLQRIVGPPSPYRSARHLHEELEISLNPGRIWHTVCRGKTHHISPNAILLTPPEEPHIAFSPEQGSTYYLGLRIHPASLTDMLSEMTERPQTMLFFPELLINETIFSQHLLALHSMLETGQNSRLEQDALLQHIMLHLIRVSSSHIFLHSSGQEPGAIKIAKMYIQEHYQENISLQQLAQQVNLSPFYFSRIFHAALVHSQ</sequence>
<dbReference type="InterPro" id="IPR003313">
    <property type="entry name" value="AraC-bd"/>
</dbReference>
<dbReference type="SUPFAM" id="SSF51215">
    <property type="entry name" value="Regulatory protein AraC"/>
    <property type="match status" value="1"/>
</dbReference>
<evidence type="ECO:0000256" key="1">
    <source>
        <dbReference type="ARBA" id="ARBA00023015"/>
    </source>
</evidence>
<evidence type="ECO:0000313" key="6">
    <source>
        <dbReference type="Proteomes" id="UP000287171"/>
    </source>
</evidence>
<dbReference type="Pfam" id="PF00165">
    <property type="entry name" value="HTH_AraC"/>
    <property type="match status" value="1"/>
</dbReference>
<comment type="caution">
    <text evidence="5">The sequence shown here is derived from an EMBL/GenBank/DDBJ whole genome shotgun (WGS) entry which is preliminary data.</text>
</comment>
<gene>
    <name evidence="5" type="ORF">KDA_13540</name>
</gene>
<keyword evidence="6" id="KW-1185">Reference proteome</keyword>
<dbReference type="EMBL" id="BIFT01000001">
    <property type="protein sequence ID" value="GCE25870.1"/>
    <property type="molecule type" value="Genomic_DNA"/>
</dbReference>
<keyword evidence="3" id="KW-0804">Transcription</keyword>
<keyword evidence="1" id="KW-0805">Transcription regulation</keyword>
<dbReference type="Pfam" id="PF02311">
    <property type="entry name" value="AraC_binding"/>
    <property type="match status" value="1"/>
</dbReference>
<proteinExistence type="predicted"/>
<dbReference type="PROSITE" id="PS01124">
    <property type="entry name" value="HTH_ARAC_FAMILY_2"/>
    <property type="match status" value="1"/>
</dbReference>
<dbReference type="GO" id="GO:0043565">
    <property type="term" value="F:sequence-specific DNA binding"/>
    <property type="evidence" value="ECO:0007669"/>
    <property type="project" value="InterPro"/>
</dbReference>
<evidence type="ECO:0000256" key="2">
    <source>
        <dbReference type="ARBA" id="ARBA00023125"/>
    </source>
</evidence>
<dbReference type="Gene3D" id="1.10.10.60">
    <property type="entry name" value="Homeodomain-like"/>
    <property type="match status" value="1"/>
</dbReference>
<dbReference type="GO" id="GO:0003700">
    <property type="term" value="F:DNA-binding transcription factor activity"/>
    <property type="evidence" value="ECO:0007669"/>
    <property type="project" value="InterPro"/>
</dbReference>
<evidence type="ECO:0000259" key="4">
    <source>
        <dbReference type="PROSITE" id="PS01124"/>
    </source>
</evidence>
<accession>A0A402B3D3</accession>
<dbReference type="InterPro" id="IPR037923">
    <property type="entry name" value="HTH-like"/>
</dbReference>
<reference evidence="6" key="1">
    <citation type="submission" date="2018-12" db="EMBL/GenBank/DDBJ databases">
        <title>Tengunoibacter tsumagoiensis gen. nov., sp. nov., Dictyobacter kobayashii sp. nov., D. alpinus sp. nov., and D. joshuensis sp. nov. and description of Dictyobacteraceae fam. nov. within the order Ktedonobacterales isolated from Tengu-no-mugimeshi.</title>
        <authorList>
            <person name="Wang C.M."/>
            <person name="Zheng Y."/>
            <person name="Sakai Y."/>
            <person name="Toyoda A."/>
            <person name="Minakuchi Y."/>
            <person name="Abe K."/>
            <person name="Yokota A."/>
            <person name="Yabe S."/>
        </authorList>
    </citation>
    <scope>NUCLEOTIDE SEQUENCE [LARGE SCALE GENOMIC DNA]</scope>
    <source>
        <strain evidence="6">Uno16</strain>
    </source>
</reference>
<evidence type="ECO:0000256" key="3">
    <source>
        <dbReference type="ARBA" id="ARBA00023163"/>
    </source>
</evidence>
<dbReference type="OrthoDB" id="345413at2"/>
<dbReference type="InterPro" id="IPR050204">
    <property type="entry name" value="AraC_XylS_family_regulators"/>
</dbReference>
<evidence type="ECO:0000313" key="5">
    <source>
        <dbReference type="EMBL" id="GCE25870.1"/>
    </source>
</evidence>
<dbReference type="InterPro" id="IPR018060">
    <property type="entry name" value="HTH_AraC"/>
</dbReference>
<feature type="domain" description="HTH araC/xylS-type" evidence="4">
    <location>
        <begin position="178"/>
        <end position="220"/>
    </location>
</feature>